<feature type="compositionally biased region" description="Acidic residues" evidence="1">
    <location>
        <begin position="1"/>
        <end position="19"/>
    </location>
</feature>
<dbReference type="EMBL" id="JAMQOT010000005">
    <property type="protein sequence ID" value="MDF9747122.1"/>
    <property type="molecule type" value="Genomic_DNA"/>
</dbReference>
<gene>
    <name evidence="3" type="ORF">NDI89_16165</name>
</gene>
<evidence type="ECO:0000259" key="2">
    <source>
        <dbReference type="Pfam" id="PF26490"/>
    </source>
</evidence>
<organism evidence="3 4">
    <name type="scientific">Natrinema salsiterrestre</name>
    <dbReference type="NCBI Taxonomy" id="2950540"/>
    <lineage>
        <taxon>Archaea</taxon>
        <taxon>Methanobacteriati</taxon>
        <taxon>Methanobacteriota</taxon>
        <taxon>Stenosarchaea group</taxon>
        <taxon>Halobacteria</taxon>
        <taxon>Halobacteriales</taxon>
        <taxon>Natrialbaceae</taxon>
        <taxon>Natrinema</taxon>
    </lineage>
</organism>
<dbReference type="AlphaFoldDB" id="A0A9Q4Q496"/>
<proteinExistence type="predicted"/>
<dbReference type="Proteomes" id="UP001154061">
    <property type="component" value="Unassembled WGS sequence"/>
</dbReference>
<feature type="domain" description="DUF8159" evidence="2">
    <location>
        <begin position="21"/>
        <end position="161"/>
    </location>
</feature>
<comment type="caution">
    <text evidence="3">The sequence shown here is derived from an EMBL/GenBank/DDBJ whole genome shotgun (WGS) entry which is preliminary data.</text>
</comment>
<reference evidence="3" key="1">
    <citation type="submission" date="2022-06" db="EMBL/GenBank/DDBJ databases">
        <title>Natrinema sp. a new haloarchaeum isolate from saline soil.</title>
        <authorList>
            <person name="Strakova D."/>
            <person name="Galisteo C."/>
            <person name="Sanchez-Porro C."/>
            <person name="Ventosa A."/>
        </authorList>
    </citation>
    <scope>NUCLEOTIDE SEQUENCE</scope>
    <source>
        <strain evidence="3">S1CR25-10</strain>
    </source>
</reference>
<dbReference type="InterPro" id="IPR058473">
    <property type="entry name" value="DUF8159"/>
</dbReference>
<feature type="region of interest" description="Disordered" evidence="1">
    <location>
        <begin position="1"/>
        <end position="23"/>
    </location>
</feature>
<name>A0A9Q4Q496_9EURY</name>
<sequence length="162" mass="17853">MTDEGPETGSEADVDDGTDAGERPVGVALENRLMSHGYYVTSFTWMDDVAAETTADESAAETDPHGRTPEDGAGIELEYEAVTDAPGVTSNEVGAVLRTLLEVGEEREWTPGRLEVTSVTTDGDVRGWWYVEREWFDRLGDDLSQVEFSERVLTTVKHHQSE</sequence>
<dbReference type="Pfam" id="PF26490">
    <property type="entry name" value="DUF8159"/>
    <property type="match status" value="1"/>
</dbReference>
<evidence type="ECO:0000313" key="3">
    <source>
        <dbReference type="EMBL" id="MDF9747122.1"/>
    </source>
</evidence>
<dbReference type="RefSeq" id="WP_277522907.1">
    <property type="nucleotide sequence ID" value="NZ_JAMQOT010000005.1"/>
</dbReference>
<protein>
    <recommendedName>
        <fullName evidence="2">DUF8159 domain-containing protein</fullName>
    </recommendedName>
</protein>
<keyword evidence="4" id="KW-1185">Reference proteome</keyword>
<evidence type="ECO:0000313" key="4">
    <source>
        <dbReference type="Proteomes" id="UP001154061"/>
    </source>
</evidence>
<evidence type="ECO:0000256" key="1">
    <source>
        <dbReference type="SAM" id="MobiDB-lite"/>
    </source>
</evidence>
<accession>A0A9Q4Q496</accession>
<feature type="region of interest" description="Disordered" evidence="1">
    <location>
        <begin position="54"/>
        <end position="73"/>
    </location>
</feature>